<keyword evidence="1" id="KW-0472">Membrane</keyword>
<keyword evidence="3" id="KW-1185">Reference proteome</keyword>
<dbReference type="EMBL" id="CM009300">
    <property type="protein sequence ID" value="PNT11966.1"/>
    <property type="molecule type" value="Genomic_DNA"/>
</dbReference>
<keyword evidence="1" id="KW-1133">Transmembrane helix</keyword>
<sequence>MYFLFLVVALFFSSDQLSNLTYIIISYYTSIYFIYPIDYCYIFYYYFGRLFFMFTDYFSFTSYGKW</sequence>
<evidence type="ECO:0000256" key="1">
    <source>
        <dbReference type="SAM" id="Phobius"/>
    </source>
</evidence>
<protein>
    <submittedName>
        <fullName evidence="2">Uncharacterized protein</fullName>
    </submittedName>
</protein>
<accession>A0A2K1YG14</accession>
<dbReference type="AlphaFoldDB" id="A0A2K1YG14"/>
<name>A0A2K1YG14_POPTR</name>
<proteinExistence type="predicted"/>
<feature type="transmembrane region" description="Helical" evidence="1">
    <location>
        <begin position="27"/>
        <end position="47"/>
    </location>
</feature>
<evidence type="ECO:0000313" key="3">
    <source>
        <dbReference type="Proteomes" id="UP000006729"/>
    </source>
</evidence>
<reference evidence="2 3" key="1">
    <citation type="journal article" date="2006" name="Science">
        <title>The genome of black cottonwood, Populus trichocarpa (Torr. &amp; Gray).</title>
        <authorList>
            <person name="Tuskan G.A."/>
            <person name="Difazio S."/>
            <person name="Jansson S."/>
            <person name="Bohlmann J."/>
            <person name="Grigoriev I."/>
            <person name="Hellsten U."/>
            <person name="Putnam N."/>
            <person name="Ralph S."/>
            <person name="Rombauts S."/>
            <person name="Salamov A."/>
            <person name="Schein J."/>
            <person name="Sterck L."/>
            <person name="Aerts A."/>
            <person name="Bhalerao R.R."/>
            <person name="Bhalerao R.P."/>
            <person name="Blaudez D."/>
            <person name="Boerjan W."/>
            <person name="Brun A."/>
            <person name="Brunner A."/>
            <person name="Busov V."/>
            <person name="Campbell M."/>
            <person name="Carlson J."/>
            <person name="Chalot M."/>
            <person name="Chapman J."/>
            <person name="Chen G.L."/>
            <person name="Cooper D."/>
            <person name="Coutinho P.M."/>
            <person name="Couturier J."/>
            <person name="Covert S."/>
            <person name="Cronk Q."/>
            <person name="Cunningham R."/>
            <person name="Davis J."/>
            <person name="Degroeve S."/>
            <person name="Dejardin A."/>
            <person name="Depamphilis C."/>
            <person name="Detter J."/>
            <person name="Dirks B."/>
            <person name="Dubchak I."/>
            <person name="Duplessis S."/>
            <person name="Ehlting J."/>
            <person name="Ellis B."/>
            <person name="Gendler K."/>
            <person name="Goodstein D."/>
            <person name="Gribskov M."/>
            <person name="Grimwood J."/>
            <person name="Groover A."/>
            <person name="Gunter L."/>
            <person name="Hamberger B."/>
            <person name="Heinze B."/>
            <person name="Helariutta Y."/>
            <person name="Henrissat B."/>
            <person name="Holligan D."/>
            <person name="Holt R."/>
            <person name="Huang W."/>
            <person name="Islam-Faridi N."/>
            <person name="Jones S."/>
            <person name="Jones-Rhoades M."/>
            <person name="Jorgensen R."/>
            <person name="Joshi C."/>
            <person name="Kangasjarvi J."/>
            <person name="Karlsson J."/>
            <person name="Kelleher C."/>
            <person name="Kirkpatrick R."/>
            <person name="Kirst M."/>
            <person name="Kohler A."/>
            <person name="Kalluri U."/>
            <person name="Larimer F."/>
            <person name="Leebens-Mack J."/>
            <person name="Leple J.C."/>
            <person name="Locascio P."/>
            <person name="Lou Y."/>
            <person name="Lucas S."/>
            <person name="Martin F."/>
            <person name="Montanini B."/>
            <person name="Napoli C."/>
            <person name="Nelson D.R."/>
            <person name="Nelson C."/>
            <person name="Nieminen K."/>
            <person name="Nilsson O."/>
            <person name="Pereda V."/>
            <person name="Peter G."/>
            <person name="Philippe R."/>
            <person name="Pilate G."/>
            <person name="Poliakov A."/>
            <person name="Razumovskaya J."/>
            <person name="Richardson P."/>
            <person name="Rinaldi C."/>
            <person name="Ritland K."/>
            <person name="Rouze P."/>
            <person name="Ryaboy D."/>
            <person name="Schmutz J."/>
            <person name="Schrader J."/>
            <person name="Segerman B."/>
            <person name="Shin H."/>
            <person name="Siddiqui A."/>
            <person name="Sterky F."/>
            <person name="Terry A."/>
            <person name="Tsai C.J."/>
            <person name="Uberbacher E."/>
            <person name="Unneberg P."/>
            <person name="Vahala J."/>
            <person name="Wall K."/>
            <person name="Wessler S."/>
            <person name="Yang G."/>
            <person name="Yin T."/>
            <person name="Douglas C."/>
            <person name="Marra M."/>
            <person name="Sandberg G."/>
            <person name="Van de Peer Y."/>
            <person name="Rokhsar D."/>
        </authorList>
    </citation>
    <scope>NUCLEOTIDE SEQUENCE [LARGE SCALE GENOMIC DNA]</scope>
    <source>
        <strain evidence="3">cv. Nisqually</strain>
    </source>
</reference>
<dbReference type="InParanoid" id="A0A2K1YG14"/>
<evidence type="ECO:0000313" key="2">
    <source>
        <dbReference type="EMBL" id="PNT11966.1"/>
    </source>
</evidence>
<organism evidence="2 3">
    <name type="scientific">Populus trichocarpa</name>
    <name type="common">Western balsam poplar</name>
    <name type="synonym">Populus balsamifera subsp. trichocarpa</name>
    <dbReference type="NCBI Taxonomy" id="3694"/>
    <lineage>
        <taxon>Eukaryota</taxon>
        <taxon>Viridiplantae</taxon>
        <taxon>Streptophyta</taxon>
        <taxon>Embryophyta</taxon>
        <taxon>Tracheophyta</taxon>
        <taxon>Spermatophyta</taxon>
        <taxon>Magnoliopsida</taxon>
        <taxon>eudicotyledons</taxon>
        <taxon>Gunneridae</taxon>
        <taxon>Pentapetalae</taxon>
        <taxon>rosids</taxon>
        <taxon>fabids</taxon>
        <taxon>Malpighiales</taxon>
        <taxon>Salicaceae</taxon>
        <taxon>Saliceae</taxon>
        <taxon>Populus</taxon>
    </lineage>
</organism>
<keyword evidence="1" id="KW-0812">Transmembrane</keyword>
<dbReference type="Proteomes" id="UP000006729">
    <property type="component" value="Chromosome 11"/>
</dbReference>
<gene>
    <name evidence="2" type="ORF">POPTR_011G056700</name>
</gene>